<reference evidence="12 13" key="1">
    <citation type="journal article" date="2021" name="BMC Biol.">
        <title>Horizontally acquired antibacterial genes associated with adaptive radiation of ladybird beetles.</title>
        <authorList>
            <person name="Li H.S."/>
            <person name="Tang X.F."/>
            <person name="Huang Y.H."/>
            <person name="Xu Z.Y."/>
            <person name="Chen M.L."/>
            <person name="Du X.Y."/>
            <person name="Qiu B.Y."/>
            <person name="Chen P.T."/>
            <person name="Zhang W."/>
            <person name="Slipinski A."/>
            <person name="Escalona H.E."/>
            <person name="Waterhouse R.M."/>
            <person name="Zwick A."/>
            <person name="Pang H."/>
        </authorList>
    </citation>
    <scope>NUCLEOTIDE SEQUENCE [LARGE SCALE GENOMIC DNA]</scope>
    <source>
        <strain evidence="12">SYSU2018</strain>
    </source>
</reference>
<keyword evidence="7" id="KW-0472">Membrane</keyword>
<evidence type="ECO:0000313" key="12">
    <source>
        <dbReference type="EMBL" id="KAL3288974.1"/>
    </source>
</evidence>
<comment type="caution">
    <text evidence="12">The sequence shown here is derived from an EMBL/GenBank/DDBJ whole genome shotgun (WGS) entry which is preliminary data.</text>
</comment>
<evidence type="ECO:0000256" key="2">
    <source>
        <dbReference type="ARBA" id="ARBA00022741"/>
    </source>
</evidence>
<dbReference type="InterPro" id="IPR030378">
    <property type="entry name" value="G_CP_dom"/>
</dbReference>
<keyword evidence="3" id="KW-0999">Mitochondrion inner membrane</keyword>
<dbReference type="InterPro" id="IPR027417">
    <property type="entry name" value="P-loop_NTPase"/>
</dbReference>
<dbReference type="SUPFAM" id="SSF52540">
    <property type="entry name" value="P-loop containing nucleoside triphosphate hydrolases"/>
    <property type="match status" value="1"/>
</dbReference>
<gene>
    <name evidence="12" type="ORF">HHI36_003417</name>
</gene>
<organism evidence="12 13">
    <name type="scientific">Cryptolaemus montrouzieri</name>
    <dbReference type="NCBI Taxonomy" id="559131"/>
    <lineage>
        <taxon>Eukaryota</taxon>
        <taxon>Metazoa</taxon>
        <taxon>Ecdysozoa</taxon>
        <taxon>Arthropoda</taxon>
        <taxon>Hexapoda</taxon>
        <taxon>Insecta</taxon>
        <taxon>Pterygota</taxon>
        <taxon>Neoptera</taxon>
        <taxon>Endopterygota</taxon>
        <taxon>Coleoptera</taxon>
        <taxon>Polyphaga</taxon>
        <taxon>Cucujiformia</taxon>
        <taxon>Coccinelloidea</taxon>
        <taxon>Coccinellidae</taxon>
        <taxon>Scymninae</taxon>
        <taxon>Scymnini</taxon>
        <taxon>Cryptolaemus</taxon>
    </lineage>
</organism>
<dbReference type="Pfam" id="PF01926">
    <property type="entry name" value="MMR_HSR1"/>
    <property type="match status" value="1"/>
</dbReference>
<dbReference type="Gene3D" id="1.10.1580.10">
    <property type="match status" value="1"/>
</dbReference>
<dbReference type="InterPro" id="IPR016478">
    <property type="entry name" value="GTPase_MTG1"/>
</dbReference>
<dbReference type="GO" id="GO:0005743">
    <property type="term" value="C:mitochondrial inner membrane"/>
    <property type="evidence" value="ECO:0007669"/>
    <property type="project" value="UniProtKB-SubCell"/>
</dbReference>
<name>A0ABD2PDK3_9CUCU</name>
<evidence type="ECO:0000256" key="6">
    <source>
        <dbReference type="ARBA" id="ARBA00023134"/>
    </source>
</evidence>
<dbReference type="FunFam" id="1.10.1580.10:FF:000004">
    <property type="entry name" value="Mitochondrial GTPase 1"/>
    <property type="match status" value="1"/>
</dbReference>
<evidence type="ECO:0000313" key="13">
    <source>
        <dbReference type="Proteomes" id="UP001516400"/>
    </source>
</evidence>
<keyword evidence="2 9" id="KW-0547">Nucleotide-binding</keyword>
<protein>
    <recommendedName>
        <fullName evidence="9">Mitochondrial GTPase 1</fullName>
    </recommendedName>
</protein>
<evidence type="ECO:0000256" key="3">
    <source>
        <dbReference type="ARBA" id="ARBA00022792"/>
    </source>
</evidence>
<evidence type="ECO:0000256" key="5">
    <source>
        <dbReference type="ARBA" id="ARBA00023128"/>
    </source>
</evidence>
<feature type="domain" description="CP-type G" evidence="11">
    <location>
        <begin position="38"/>
        <end position="210"/>
    </location>
</feature>
<keyword evidence="4" id="KW-0809">Transit peptide</keyword>
<comment type="function">
    <text evidence="8 9">Plays a role in the regulation of the mitochondrial ribosome assembly and of translational activity. Displays mitochondrial GTPase activity.</text>
</comment>
<evidence type="ECO:0000256" key="1">
    <source>
        <dbReference type="ARBA" id="ARBA00004443"/>
    </source>
</evidence>
<accession>A0ABD2PDK3</accession>
<dbReference type="FunFam" id="3.40.50.300:FF:000876">
    <property type="entry name" value="Mitochondrial GTPase 1"/>
    <property type="match status" value="1"/>
</dbReference>
<evidence type="ECO:0000256" key="9">
    <source>
        <dbReference type="PIRNR" id="PIRNR006230"/>
    </source>
</evidence>
<comment type="subcellular location">
    <subcellularLocation>
        <location evidence="1">Mitochondrion inner membrane</location>
        <topology evidence="1">Peripheral membrane protein</topology>
        <orientation evidence="1">Matrix side</orientation>
    </subcellularLocation>
</comment>
<dbReference type="InterPro" id="IPR006073">
    <property type="entry name" value="GTP-bd"/>
</dbReference>
<dbReference type="InterPro" id="IPR023179">
    <property type="entry name" value="GTP-bd_ortho_bundle_sf"/>
</dbReference>
<evidence type="ECO:0000256" key="4">
    <source>
        <dbReference type="ARBA" id="ARBA00022946"/>
    </source>
</evidence>
<dbReference type="PANTHER" id="PTHR45782">
    <property type="entry name" value="MITOCHONDRIAL RIBOSOME-ASSOCIATED GTPASE 1"/>
    <property type="match status" value="1"/>
</dbReference>
<dbReference type="EMBL" id="JABFTP020000185">
    <property type="protein sequence ID" value="KAL3288974.1"/>
    <property type="molecule type" value="Genomic_DNA"/>
</dbReference>
<comment type="similarity">
    <text evidence="9">Belongs to the TRAFAC class YlqF/YawG GTPase family. MTG1 subfamily.</text>
</comment>
<dbReference type="PIRSF" id="PIRSF006230">
    <property type="entry name" value="MG442"/>
    <property type="match status" value="1"/>
</dbReference>
<dbReference type="Gene3D" id="3.40.50.300">
    <property type="entry name" value="P-loop containing nucleotide triphosphate hydrolases"/>
    <property type="match status" value="1"/>
</dbReference>
<dbReference type="Proteomes" id="UP001516400">
    <property type="component" value="Unassembled WGS sequence"/>
</dbReference>
<dbReference type="PANTHER" id="PTHR45782:SF4">
    <property type="entry name" value="MITOCHONDRIAL RIBOSOME-ASSOCIATED GTPASE 1"/>
    <property type="match status" value="1"/>
</dbReference>
<feature type="binding site" evidence="10">
    <location>
        <position position="206"/>
    </location>
    <ligand>
        <name>GTP</name>
        <dbReference type="ChEBI" id="CHEBI:37565"/>
    </ligand>
</feature>
<feature type="binding site" evidence="10">
    <location>
        <begin position="83"/>
        <end position="86"/>
    </location>
    <ligand>
        <name>GTP</name>
        <dbReference type="ChEBI" id="CHEBI:37565"/>
    </ligand>
</feature>
<evidence type="ECO:0000259" key="11">
    <source>
        <dbReference type="PROSITE" id="PS51721"/>
    </source>
</evidence>
<keyword evidence="5 9" id="KW-0496">Mitochondrion</keyword>
<dbReference type="PROSITE" id="PS51721">
    <property type="entry name" value="G_CP"/>
    <property type="match status" value="1"/>
</dbReference>
<dbReference type="PRINTS" id="PR00326">
    <property type="entry name" value="GTP1OBG"/>
</dbReference>
<evidence type="ECO:0000256" key="8">
    <source>
        <dbReference type="ARBA" id="ARBA00045284"/>
    </source>
</evidence>
<keyword evidence="6 9" id="KW-0342">GTP-binding</keyword>
<sequence length="322" mass="36705">MCMERVGQKISSSSFRSVFKIVDKEALHWFPGHMGKGLKQMQQKLRSVDCVIEVHDSRVPLSGRNIDFKYTIAGIKPHILVLNKVDLIQRKYIEKIETKLKNEYENIIFTNCKDQKCKGISELLSTAQHLINNSNRYNRSDANDFNIMIIGVPNVGKSSLVNALRVKHLHKGHASPVGAAPGITRSVLNKIKISEDPLFYMLDTPGILTPTVQDTEAGLKLSLCATLQDHLVGETVMADYLLYHLNKYEHFKYVSYFKLQNPTDDILIVLSQICRDRKKMLRIRNFENEYILKPDFDLAAKIMLTSFRNGDLGRIVLDEGLL</sequence>
<dbReference type="GO" id="GO:0005525">
    <property type="term" value="F:GTP binding"/>
    <property type="evidence" value="ECO:0007669"/>
    <property type="project" value="UniProtKB-KW"/>
</dbReference>
<dbReference type="AlphaFoldDB" id="A0ABD2PDK3"/>
<dbReference type="CDD" id="cd01856">
    <property type="entry name" value="YlqF"/>
    <property type="match status" value="1"/>
</dbReference>
<feature type="binding site" evidence="10">
    <location>
        <begin position="154"/>
        <end position="159"/>
    </location>
    <ligand>
        <name>GTP</name>
        <dbReference type="ChEBI" id="CHEBI:37565"/>
    </ligand>
</feature>
<evidence type="ECO:0000256" key="7">
    <source>
        <dbReference type="ARBA" id="ARBA00023136"/>
    </source>
</evidence>
<proteinExistence type="inferred from homology"/>
<evidence type="ECO:0000256" key="10">
    <source>
        <dbReference type="PIRSR" id="PIRSR006230-1"/>
    </source>
</evidence>
<keyword evidence="13" id="KW-1185">Reference proteome</keyword>